<reference evidence="11" key="1">
    <citation type="submission" date="2022-07" db="EMBL/GenBank/DDBJ databases">
        <title>Fungi with potential for degradation of polypropylene.</title>
        <authorList>
            <person name="Gostincar C."/>
        </authorList>
    </citation>
    <scope>NUCLEOTIDE SEQUENCE</scope>
    <source>
        <strain evidence="11">EXF-13287</strain>
    </source>
</reference>
<evidence type="ECO:0000256" key="6">
    <source>
        <dbReference type="ARBA" id="ARBA00022837"/>
    </source>
</evidence>
<comment type="subcellular location">
    <subcellularLocation>
        <location evidence="1">Secreted</location>
        <location evidence="1">Extracellular space</location>
    </subcellularLocation>
</comment>
<accession>A0AA38R952</accession>
<evidence type="ECO:0000256" key="4">
    <source>
        <dbReference type="ARBA" id="ARBA00022801"/>
    </source>
</evidence>
<gene>
    <name evidence="11" type="ORF">NKR19_g7496</name>
</gene>
<keyword evidence="4 8" id="KW-0378">Hydrolase</keyword>
<dbReference type="SUPFAM" id="SSF54897">
    <property type="entry name" value="Protease propeptides/inhibitors"/>
    <property type="match status" value="1"/>
</dbReference>
<feature type="active site" description="Charge relay system" evidence="8">
    <location>
        <position position="320"/>
    </location>
</feature>
<dbReference type="CDD" id="cd11377">
    <property type="entry name" value="Pro-peptidase_S53"/>
    <property type="match status" value="1"/>
</dbReference>
<name>A0AA38R952_9PEZI</name>
<dbReference type="InterPro" id="IPR023828">
    <property type="entry name" value="Peptidase_S8_Ser-AS"/>
</dbReference>
<feature type="signal peptide" evidence="9">
    <location>
        <begin position="1"/>
        <end position="22"/>
    </location>
</feature>
<feature type="binding site" evidence="8">
    <location>
        <position position="660"/>
    </location>
    <ligand>
        <name>Ca(2+)</name>
        <dbReference type="ChEBI" id="CHEBI:29108"/>
    </ligand>
</feature>
<dbReference type="InterPro" id="IPR050819">
    <property type="entry name" value="Tripeptidyl-peptidase_I"/>
</dbReference>
<dbReference type="PROSITE" id="PS51695">
    <property type="entry name" value="SEDOLISIN"/>
    <property type="match status" value="1"/>
</dbReference>
<dbReference type="SUPFAM" id="SSF52743">
    <property type="entry name" value="Subtilisin-like"/>
    <property type="match status" value="1"/>
</dbReference>
<organism evidence="11 12">
    <name type="scientific">Coniochaeta hoffmannii</name>
    <dbReference type="NCBI Taxonomy" id="91930"/>
    <lineage>
        <taxon>Eukaryota</taxon>
        <taxon>Fungi</taxon>
        <taxon>Dikarya</taxon>
        <taxon>Ascomycota</taxon>
        <taxon>Pezizomycotina</taxon>
        <taxon>Sordariomycetes</taxon>
        <taxon>Sordariomycetidae</taxon>
        <taxon>Coniochaetales</taxon>
        <taxon>Coniochaetaceae</taxon>
        <taxon>Coniochaeta</taxon>
    </lineage>
</organism>
<feature type="active site" description="Charge relay system" evidence="8">
    <location>
        <position position="600"/>
    </location>
</feature>
<keyword evidence="5 8" id="KW-0720">Serine protease</keyword>
<dbReference type="Proteomes" id="UP001174691">
    <property type="component" value="Unassembled WGS sequence"/>
</dbReference>
<keyword evidence="7" id="KW-0865">Zymogen</keyword>
<dbReference type="GO" id="GO:0008240">
    <property type="term" value="F:tripeptidyl-peptidase activity"/>
    <property type="evidence" value="ECO:0007669"/>
    <property type="project" value="TreeGrafter"/>
</dbReference>
<evidence type="ECO:0000259" key="10">
    <source>
        <dbReference type="PROSITE" id="PS51695"/>
    </source>
</evidence>
<feature type="active site" description="Charge relay system" evidence="8">
    <location>
        <position position="324"/>
    </location>
</feature>
<evidence type="ECO:0000256" key="3">
    <source>
        <dbReference type="ARBA" id="ARBA00022723"/>
    </source>
</evidence>
<evidence type="ECO:0000256" key="5">
    <source>
        <dbReference type="ARBA" id="ARBA00022825"/>
    </source>
</evidence>
<dbReference type="PROSITE" id="PS00138">
    <property type="entry name" value="SUBTILASE_SER"/>
    <property type="match status" value="1"/>
</dbReference>
<comment type="caution">
    <text evidence="11">The sequence shown here is derived from an EMBL/GenBank/DDBJ whole genome shotgun (WGS) entry which is preliminary data.</text>
</comment>
<feature type="binding site" evidence="8">
    <location>
        <position position="641"/>
    </location>
    <ligand>
        <name>Ca(2+)</name>
        <dbReference type="ChEBI" id="CHEBI:29108"/>
    </ligand>
</feature>
<dbReference type="GO" id="GO:0005576">
    <property type="term" value="C:extracellular region"/>
    <property type="evidence" value="ECO:0007669"/>
    <property type="project" value="UniProtKB-SubCell"/>
</dbReference>
<dbReference type="SMART" id="SM00944">
    <property type="entry name" value="Pro-kuma_activ"/>
    <property type="match status" value="1"/>
</dbReference>
<keyword evidence="3 8" id="KW-0479">Metal-binding</keyword>
<evidence type="ECO:0000313" key="12">
    <source>
        <dbReference type="Proteomes" id="UP001174691"/>
    </source>
</evidence>
<keyword evidence="6 8" id="KW-0106">Calcium</keyword>
<dbReference type="Gene3D" id="3.40.50.200">
    <property type="entry name" value="Peptidase S8/S53 domain"/>
    <property type="match status" value="1"/>
</dbReference>
<evidence type="ECO:0000256" key="1">
    <source>
        <dbReference type="ARBA" id="ARBA00004239"/>
    </source>
</evidence>
<evidence type="ECO:0000256" key="2">
    <source>
        <dbReference type="ARBA" id="ARBA00022670"/>
    </source>
</evidence>
<dbReference type="InterPro" id="IPR015366">
    <property type="entry name" value="S53_propep"/>
</dbReference>
<dbReference type="AlphaFoldDB" id="A0AA38R952"/>
<dbReference type="EMBL" id="JANBVN010000132">
    <property type="protein sequence ID" value="KAJ9139304.1"/>
    <property type="molecule type" value="Genomic_DNA"/>
</dbReference>
<evidence type="ECO:0000256" key="9">
    <source>
        <dbReference type="SAM" id="SignalP"/>
    </source>
</evidence>
<evidence type="ECO:0000256" key="7">
    <source>
        <dbReference type="ARBA" id="ARBA00023145"/>
    </source>
</evidence>
<feature type="binding site" evidence="8">
    <location>
        <position position="662"/>
    </location>
    <ligand>
        <name>Ca(2+)</name>
        <dbReference type="ChEBI" id="CHEBI:29108"/>
    </ligand>
</feature>
<feature type="chain" id="PRO_5041382606" evidence="9">
    <location>
        <begin position="23"/>
        <end position="683"/>
    </location>
</feature>
<dbReference type="InterPro" id="IPR036852">
    <property type="entry name" value="Peptidase_S8/S53_dom_sf"/>
</dbReference>
<dbReference type="GO" id="GO:0006508">
    <property type="term" value="P:proteolysis"/>
    <property type="evidence" value="ECO:0007669"/>
    <property type="project" value="UniProtKB-KW"/>
</dbReference>
<dbReference type="PANTHER" id="PTHR14218">
    <property type="entry name" value="PROTEASE S8 TRIPEPTIDYL PEPTIDASE I CLN2"/>
    <property type="match status" value="1"/>
</dbReference>
<protein>
    <submittedName>
        <fullName evidence="11">Alkaline serine protease</fullName>
    </submittedName>
</protein>
<dbReference type="PANTHER" id="PTHR14218:SF19">
    <property type="entry name" value="SERINE PROTEASE AORO, PUTATIVE (AFU_ORTHOLOGUE AFUA_6G10250)-RELATED"/>
    <property type="match status" value="1"/>
</dbReference>
<dbReference type="GO" id="GO:0004252">
    <property type="term" value="F:serine-type endopeptidase activity"/>
    <property type="evidence" value="ECO:0007669"/>
    <property type="project" value="UniProtKB-UniRule"/>
</dbReference>
<feature type="domain" description="Peptidase S53" evidence="10">
    <location>
        <begin position="243"/>
        <end position="682"/>
    </location>
</feature>
<dbReference type="Pfam" id="PF09286">
    <property type="entry name" value="Pro-kuma_activ"/>
    <property type="match status" value="1"/>
</dbReference>
<dbReference type="GO" id="GO:0046872">
    <property type="term" value="F:metal ion binding"/>
    <property type="evidence" value="ECO:0007669"/>
    <property type="project" value="UniProtKB-UniRule"/>
</dbReference>
<evidence type="ECO:0000313" key="11">
    <source>
        <dbReference type="EMBL" id="KAJ9139304.1"/>
    </source>
</evidence>
<comment type="cofactor">
    <cofactor evidence="8">
        <name>Ca(2+)</name>
        <dbReference type="ChEBI" id="CHEBI:29108"/>
    </cofactor>
    <text evidence="8">Binds 1 Ca(2+) ion per subunit.</text>
</comment>
<keyword evidence="9" id="KW-0732">Signal</keyword>
<keyword evidence="12" id="KW-1185">Reference proteome</keyword>
<evidence type="ECO:0000256" key="8">
    <source>
        <dbReference type="PROSITE-ProRule" id="PRU01032"/>
    </source>
</evidence>
<proteinExistence type="predicted"/>
<dbReference type="CDD" id="cd04056">
    <property type="entry name" value="Peptidases_S53"/>
    <property type="match status" value="1"/>
</dbReference>
<feature type="binding site" evidence="8">
    <location>
        <position position="642"/>
    </location>
    <ligand>
        <name>Ca(2+)</name>
        <dbReference type="ChEBI" id="CHEBI:29108"/>
    </ligand>
</feature>
<dbReference type="InterPro" id="IPR030400">
    <property type="entry name" value="Sedolisin_dom"/>
</dbReference>
<sequence>MLFHRLAVALATGLAIGASARSVEVSRKRDVPASHILHERQLDHWSHSWEKRNRVPDSALLPMRIGLRQSNIELGRSMLGERSNPKSELYGKHLSSAEVIDLFAPTKDSVDAVTAWLKSAGFAADRVSQSVNKQWMQFDATAAEAGDLLFTDFYVYEHRWTGTQNVACEEYHIPSHIREHIDYITPGIRLRVDPGRAKKAKREIEAEKLRKRGVSAMNTGAVPIAEARLPTLPQLNSSVCYKYVTNQCVRNQYRVPKASKAAEGNELGIFESLNDHYSKEDLDAFWSNLFPEIPNGTYPKEDLIDGAIGAAQTADEVGAESNLDFQASWPLIWPQKEILFQTDDQYIEINQTDAHTPYLGFWNTFYDALDGSYCTYSAYGETGNCDKPECLDPQYPDPNPGGYQGQLMCGVYKPTNVISISYGGGEGDLPAYYNRRQCDEIMKLGLQGVTVVISSGDDGVGSYPGDGGYASGCAGPTGKIFYPAVDAACPYVLAVGSTQLDNATTPGSCKLNEVATTRFPSGGGFSNVFDTPDYQKAAVETYFDTVSLSFSGYTDPGTNFSAVGNGVYRVGGRGYPDVAAVGDRFVIRTGGVWATIGGTSLSAPVWAALLTLVNEERIAAGKGTVGFVNPVLYQHPEVFNDIVTGANPNCNSTGFLAAKGWDPVTGLGSPKFPKLLSLLMSLP</sequence>
<keyword evidence="2 8" id="KW-0645">Protease</keyword>